<dbReference type="InterPro" id="IPR029058">
    <property type="entry name" value="AB_hydrolase_fold"/>
</dbReference>
<protein>
    <recommendedName>
        <fullName evidence="2">Serine hydrolase domain-containing protein</fullName>
    </recommendedName>
</protein>
<keyword evidence="4" id="KW-1185">Reference proteome</keyword>
<name>A0AAD6D247_9EURO</name>
<sequence length="280" mass="31380">MRILCLHGYGMNVDVMKRQMAALMKFCDPSWDFIFLEATLDCPPAPGARAVSAGPFFCWSRDFRPRSMESAYAAVDEVFKQHGPFDGTFCFSLGVTVMVGYLLQQVTLHPVTPLPVRFGIFCSAAPVLSVDPEYCHSIFGSLSPEDLQCLRSTEDDRLAQITEPARTAVRALLRVTDILEPIIRLTRKDLLHRPPLEIPCPLNPTLFKARLSIPTLHVRAKNDAIGLRETSDLALSFCESKWRQTYEHSAVHNLPRSPAEAQEMAAAMKWVISKSQMSKL</sequence>
<evidence type="ECO:0000259" key="2">
    <source>
        <dbReference type="Pfam" id="PF03959"/>
    </source>
</evidence>
<evidence type="ECO:0000256" key="1">
    <source>
        <dbReference type="ARBA" id="ARBA00022801"/>
    </source>
</evidence>
<dbReference type="SUPFAM" id="SSF53474">
    <property type="entry name" value="alpha/beta-Hydrolases"/>
    <property type="match status" value="1"/>
</dbReference>
<proteinExistence type="predicted"/>
<dbReference type="GO" id="GO:0072330">
    <property type="term" value="P:monocarboxylic acid biosynthetic process"/>
    <property type="evidence" value="ECO:0007669"/>
    <property type="project" value="UniProtKB-ARBA"/>
</dbReference>
<reference evidence="3 4" key="1">
    <citation type="journal article" date="2023" name="IMA Fungus">
        <title>Comparative genomic study of the Penicillium genus elucidates a diverse pangenome and 15 lateral gene transfer events.</title>
        <authorList>
            <person name="Petersen C."/>
            <person name="Sorensen T."/>
            <person name="Nielsen M.R."/>
            <person name="Sondergaard T.E."/>
            <person name="Sorensen J.L."/>
            <person name="Fitzpatrick D.A."/>
            <person name="Frisvad J.C."/>
            <person name="Nielsen K.L."/>
        </authorList>
    </citation>
    <scope>NUCLEOTIDE SEQUENCE [LARGE SCALE GENOMIC DNA]</scope>
    <source>
        <strain evidence="3 4">IBT 35679</strain>
    </source>
</reference>
<dbReference type="PANTHER" id="PTHR48070">
    <property type="entry name" value="ESTERASE OVCA2"/>
    <property type="match status" value="1"/>
</dbReference>
<dbReference type="InterPro" id="IPR005645">
    <property type="entry name" value="FSH-like_dom"/>
</dbReference>
<dbReference type="PANTHER" id="PTHR48070:SF4">
    <property type="entry name" value="ESTERASE ALNB"/>
    <property type="match status" value="1"/>
</dbReference>
<dbReference type="GO" id="GO:0005737">
    <property type="term" value="C:cytoplasm"/>
    <property type="evidence" value="ECO:0007669"/>
    <property type="project" value="TreeGrafter"/>
</dbReference>
<dbReference type="GO" id="GO:0005634">
    <property type="term" value="C:nucleus"/>
    <property type="evidence" value="ECO:0007669"/>
    <property type="project" value="TreeGrafter"/>
</dbReference>
<dbReference type="GO" id="GO:0017000">
    <property type="term" value="P:antibiotic biosynthetic process"/>
    <property type="evidence" value="ECO:0007669"/>
    <property type="project" value="UniProtKB-ARBA"/>
</dbReference>
<comment type="caution">
    <text evidence="3">The sequence shown here is derived from an EMBL/GenBank/DDBJ whole genome shotgun (WGS) entry which is preliminary data.</text>
</comment>
<dbReference type="InterPro" id="IPR050593">
    <property type="entry name" value="LovG"/>
</dbReference>
<dbReference type="AlphaFoldDB" id="A0AAD6D247"/>
<dbReference type="EMBL" id="JAQIZZ010000003">
    <property type="protein sequence ID" value="KAJ5547432.1"/>
    <property type="molecule type" value="Genomic_DNA"/>
</dbReference>
<gene>
    <name evidence="3" type="ORF">N7494_005017</name>
</gene>
<organism evidence="3 4">
    <name type="scientific">Penicillium frequentans</name>
    <dbReference type="NCBI Taxonomy" id="3151616"/>
    <lineage>
        <taxon>Eukaryota</taxon>
        <taxon>Fungi</taxon>
        <taxon>Dikarya</taxon>
        <taxon>Ascomycota</taxon>
        <taxon>Pezizomycotina</taxon>
        <taxon>Eurotiomycetes</taxon>
        <taxon>Eurotiomycetidae</taxon>
        <taxon>Eurotiales</taxon>
        <taxon>Aspergillaceae</taxon>
        <taxon>Penicillium</taxon>
    </lineage>
</organism>
<dbReference type="Pfam" id="PF03959">
    <property type="entry name" value="FSH1"/>
    <property type="match status" value="1"/>
</dbReference>
<evidence type="ECO:0000313" key="3">
    <source>
        <dbReference type="EMBL" id="KAJ5547432.1"/>
    </source>
</evidence>
<dbReference type="GO" id="GO:0019748">
    <property type="term" value="P:secondary metabolic process"/>
    <property type="evidence" value="ECO:0007669"/>
    <property type="project" value="TreeGrafter"/>
</dbReference>
<evidence type="ECO:0000313" key="4">
    <source>
        <dbReference type="Proteomes" id="UP001220324"/>
    </source>
</evidence>
<accession>A0AAD6D247</accession>
<dbReference type="GO" id="GO:0016787">
    <property type="term" value="F:hydrolase activity"/>
    <property type="evidence" value="ECO:0007669"/>
    <property type="project" value="UniProtKB-KW"/>
</dbReference>
<dbReference type="Gene3D" id="3.40.50.1820">
    <property type="entry name" value="alpha/beta hydrolase"/>
    <property type="match status" value="1"/>
</dbReference>
<feature type="domain" description="Serine hydrolase" evidence="2">
    <location>
        <begin position="1"/>
        <end position="261"/>
    </location>
</feature>
<dbReference type="Proteomes" id="UP001220324">
    <property type="component" value="Unassembled WGS sequence"/>
</dbReference>
<keyword evidence="1" id="KW-0378">Hydrolase</keyword>